<accession>A0ACA9PZY3</accession>
<evidence type="ECO:0000313" key="2">
    <source>
        <dbReference type="Proteomes" id="UP000789920"/>
    </source>
</evidence>
<comment type="caution">
    <text evidence="1">The sequence shown here is derived from an EMBL/GenBank/DDBJ whole genome shotgun (WGS) entry which is preliminary data.</text>
</comment>
<sequence length="384" mass="44590">MLTKKTLSDFPVSLPSLEKQRKILTQFQVVYNQIFVSEVHYQDNLQKIIQKHLKIGDLLFQKHRDSTIQIRDQFQLICGRTPPSKEERSLKKKNVPLEVIRNHPHRRAKTNYFLAIFRLRHSISKAIHDFFHQEGFYYVPTPIITSNDTEGTGGLFNINTNEEEPFFSKPVNLTVSGQLHAEALAQGLGQVYTFGPCFRADPSQTTRHLAEFWMVEAEATWTDLTQITDLAEKLIKYTINYVLANNNTELAYFEKFQQKPIIAKLKNIVSTKFRHLNYEEGLRILTEAQNNFQQKNIFFGVDFQAEHEKYLCRHFGNQPLFILNYPEKLKPFYMKNNPDGKTVACFDLIFPEIGELIGGSGREDNYQILVDKAYQNSLDVDNLS</sequence>
<keyword evidence="2" id="KW-1185">Reference proteome</keyword>
<name>A0ACA9PZY3_9GLOM</name>
<dbReference type="EMBL" id="CAJVQC010025297">
    <property type="protein sequence ID" value="CAG8729478.1"/>
    <property type="molecule type" value="Genomic_DNA"/>
</dbReference>
<organism evidence="1 2">
    <name type="scientific">Racocetra persica</name>
    <dbReference type="NCBI Taxonomy" id="160502"/>
    <lineage>
        <taxon>Eukaryota</taxon>
        <taxon>Fungi</taxon>
        <taxon>Fungi incertae sedis</taxon>
        <taxon>Mucoromycota</taxon>
        <taxon>Glomeromycotina</taxon>
        <taxon>Glomeromycetes</taxon>
        <taxon>Diversisporales</taxon>
        <taxon>Gigasporaceae</taxon>
        <taxon>Racocetra</taxon>
    </lineage>
</organism>
<gene>
    <name evidence="1" type="ORF">RPERSI_LOCUS12009</name>
</gene>
<reference evidence="1" key="1">
    <citation type="submission" date="2021-06" db="EMBL/GenBank/DDBJ databases">
        <authorList>
            <person name="Kallberg Y."/>
            <person name="Tangrot J."/>
            <person name="Rosling A."/>
        </authorList>
    </citation>
    <scope>NUCLEOTIDE SEQUENCE</scope>
    <source>
        <strain evidence="1">MA461A</strain>
    </source>
</reference>
<protein>
    <submittedName>
        <fullName evidence="1">16095_t:CDS:1</fullName>
    </submittedName>
</protein>
<evidence type="ECO:0000313" key="1">
    <source>
        <dbReference type="EMBL" id="CAG8729478.1"/>
    </source>
</evidence>
<proteinExistence type="predicted"/>
<dbReference type="Proteomes" id="UP000789920">
    <property type="component" value="Unassembled WGS sequence"/>
</dbReference>